<dbReference type="AlphaFoldDB" id="A0A0G0JL51"/>
<dbReference type="PROSITE" id="PS50862">
    <property type="entry name" value="AA_TRNA_LIGASE_II"/>
    <property type="match status" value="1"/>
</dbReference>
<feature type="binding site" evidence="9">
    <location>
        <begin position="265"/>
        <end position="267"/>
    </location>
    <ligand>
        <name>ATP</name>
        <dbReference type="ChEBI" id="CHEBI:30616"/>
    </ligand>
</feature>
<accession>A0A0G0JL51</accession>
<dbReference type="Pfam" id="PF00587">
    <property type="entry name" value="tRNA-synt_2b"/>
    <property type="match status" value="1"/>
</dbReference>
<dbReference type="PATRIC" id="fig|1618545.3.peg.279"/>
<keyword evidence="2 11" id="KW-0436">Ligase</keyword>
<keyword evidence="4 9" id="KW-0067">ATP-binding</keyword>
<feature type="domain" description="Aminoacyl-transfer RNA synthetases class-II family profile" evidence="10">
    <location>
        <begin position="127"/>
        <end position="411"/>
    </location>
</feature>
<evidence type="ECO:0000256" key="2">
    <source>
        <dbReference type="ARBA" id="ARBA00022598"/>
    </source>
</evidence>
<gene>
    <name evidence="11" type="ORF">US53_C0018G0012</name>
</gene>
<keyword evidence="3" id="KW-0547">Nucleotide-binding</keyword>
<dbReference type="GO" id="GO:0005524">
    <property type="term" value="F:ATP binding"/>
    <property type="evidence" value="ECO:0007669"/>
    <property type="project" value="UniProtKB-KW"/>
</dbReference>
<dbReference type="GO" id="GO:0005737">
    <property type="term" value="C:cytoplasm"/>
    <property type="evidence" value="ECO:0007669"/>
    <property type="project" value="UniProtKB-UniRule"/>
</dbReference>
<evidence type="ECO:0000256" key="8">
    <source>
        <dbReference type="PIRSR" id="PIRSR001529-1"/>
    </source>
</evidence>
<keyword evidence="6" id="KW-0030">Aminoacyl-tRNA synthetase</keyword>
<organism evidence="11 12">
    <name type="scientific">Candidatus Woesebacteria bacterium GW2011_GWA1_37_7</name>
    <dbReference type="NCBI Taxonomy" id="1618545"/>
    <lineage>
        <taxon>Bacteria</taxon>
        <taxon>Candidatus Woeseibacteriota</taxon>
    </lineage>
</organism>
<dbReference type="SUPFAM" id="SSF46589">
    <property type="entry name" value="tRNA-binding arm"/>
    <property type="match status" value="1"/>
</dbReference>
<evidence type="ECO:0000256" key="1">
    <source>
        <dbReference type="ARBA" id="ARBA00012840"/>
    </source>
</evidence>
<dbReference type="GO" id="GO:0006434">
    <property type="term" value="P:seryl-tRNA aminoacylation"/>
    <property type="evidence" value="ECO:0007669"/>
    <property type="project" value="UniProtKB-UniRule"/>
</dbReference>
<sequence>MIDIQTIRDNPEKIKKAFSAKNFDSSVVEKVLDLDEKRRKLMAEIQGLQADRNKFAKTRNVEGGKRIKDELKAKEPQLEKIEGEFVEVMKSLPNPAADDVKVGKDESENEVIRRWGEPKKFGFEPKDHVEIGERLGIINIEKAGKITGTRFGYLMGDAALMEYALVQFAFETLTNESILKKIADGIEKDYNPKAFIPVVPPVMIKPEVYDRMGRLYPKEERYYIPSDDIYLIGSAEHTLGPLHMDETLEEKELPKRYVGFSTAFRREAGSYGKDTRGILRVHQFDKVEMESFTLPEDGQKEQYFIVGIQEYLMQSLGLPYQVVEICTGDMGGPDYRQTDIETWLPGQNKYRETQTSDYMTDYQSRRLNTRVRRVNKTELVYMNDATTFAIGRTIIAILENYQQEDGSVVIPEVLRKWVGKEVVKNAD</sequence>
<proteinExistence type="predicted"/>
<reference evidence="11 12" key="1">
    <citation type="journal article" date="2015" name="Nature">
        <title>rRNA introns, odd ribosomes, and small enigmatic genomes across a large radiation of phyla.</title>
        <authorList>
            <person name="Brown C.T."/>
            <person name="Hug L.A."/>
            <person name="Thomas B.C."/>
            <person name="Sharon I."/>
            <person name="Castelle C.J."/>
            <person name="Singh A."/>
            <person name="Wilkins M.J."/>
            <person name="Williams K.H."/>
            <person name="Banfield J.F."/>
        </authorList>
    </citation>
    <scope>NUCLEOTIDE SEQUENCE [LARGE SCALE GENOMIC DNA]</scope>
</reference>
<evidence type="ECO:0000259" key="10">
    <source>
        <dbReference type="PROSITE" id="PS50862"/>
    </source>
</evidence>
<dbReference type="Pfam" id="PF02403">
    <property type="entry name" value="Seryl_tRNA_N"/>
    <property type="match status" value="1"/>
</dbReference>
<dbReference type="InterPro" id="IPR010978">
    <property type="entry name" value="tRNA-bd_arm"/>
</dbReference>
<feature type="binding site" evidence="8">
    <location>
        <position position="265"/>
    </location>
    <ligand>
        <name>L-serine</name>
        <dbReference type="ChEBI" id="CHEBI:33384"/>
    </ligand>
</feature>
<dbReference type="SUPFAM" id="SSF55681">
    <property type="entry name" value="Class II aaRS and biotin synthetases"/>
    <property type="match status" value="1"/>
</dbReference>
<dbReference type="PRINTS" id="PR00981">
    <property type="entry name" value="TRNASYNTHSER"/>
</dbReference>
<name>A0A0G0JL51_9BACT</name>
<feature type="binding site" evidence="9">
    <location>
        <begin position="281"/>
        <end position="284"/>
    </location>
    <ligand>
        <name>ATP</name>
        <dbReference type="ChEBI" id="CHEBI:30616"/>
    </ligand>
</feature>
<keyword evidence="5" id="KW-0648">Protein biosynthesis</keyword>
<dbReference type="PIRSF" id="PIRSF001529">
    <property type="entry name" value="Ser-tRNA-synth_IIa"/>
    <property type="match status" value="1"/>
</dbReference>
<protein>
    <recommendedName>
        <fullName evidence="1 7">Serine--tRNA ligase</fullName>
        <ecNumber evidence="1 7">6.1.1.11</ecNumber>
    </recommendedName>
</protein>
<dbReference type="STRING" id="1618545.US53_C0018G0012"/>
<evidence type="ECO:0000256" key="6">
    <source>
        <dbReference type="ARBA" id="ARBA00023146"/>
    </source>
</evidence>
<dbReference type="InterPro" id="IPR002317">
    <property type="entry name" value="Ser-tRNA-ligase_type_1"/>
</dbReference>
<dbReference type="GO" id="GO:0004828">
    <property type="term" value="F:serine-tRNA ligase activity"/>
    <property type="evidence" value="ECO:0007669"/>
    <property type="project" value="UniProtKB-UniRule"/>
</dbReference>
<evidence type="ECO:0000256" key="5">
    <source>
        <dbReference type="ARBA" id="ARBA00022917"/>
    </source>
</evidence>
<feature type="binding site" evidence="8">
    <location>
        <position position="288"/>
    </location>
    <ligand>
        <name>L-serine</name>
        <dbReference type="ChEBI" id="CHEBI:33384"/>
    </ligand>
</feature>
<dbReference type="InterPro" id="IPR015866">
    <property type="entry name" value="Ser-tRNA-synth_1_N"/>
</dbReference>
<dbReference type="Gene3D" id="3.30.930.10">
    <property type="entry name" value="Bira Bifunctional Protein, Domain 2"/>
    <property type="match status" value="1"/>
</dbReference>
<dbReference type="InterPro" id="IPR002314">
    <property type="entry name" value="aa-tRNA-synt_IIb"/>
</dbReference>
<evidence type="ECO:0000256" key="4">
    <source>
        <dbReference type="ARBA" id="ARBA00022840"/>
    </source>
</evidence>
<dbReference type="EMBL" id="LBTI01000018">
    <property type="protein sequence ID" value="KKQ37474.1"/>
    <property type="molecule type" value="Genomic_DNA"/>
</dbReference>
<evidence type="ECO:0000256" key="7">
    <source>
        <dbReference type="NCBIfam" id="TIGR00414"/>
    </source>
</evidence>
<feature type="site" description="Important for serine binding" evidence="8">
    <location>
        <position position="386"/>
    </location>
</feature>
<dbReference type="InterPro" id="IPR006195">
    <property type="entry name" value="aa-tRNA-synth_II"/>
</dbReference>
<dbReference type="NCBIfam" id="TIGR00414">
    <property type="entry name" value="serS"/>
    <property type="match status" value="1"/>
</dbReference>
<evidence type="ECO:0000313" key="12">
    <source>
        <dbReference type="Proteomes" id="UP000034591"/>
    </source>
</evidence>
<dbReference type="Gene3D" id="1.10.287.40">
    <property type="entry name" value="Serine-tRNA synthetase, tRNA binding domain"/>
    <property type="match status" value="1"/>
</dbReference>
<evidence type="ECO:0000256" key="3">
    <source>
        <dbReference type="ARBA" id="ARBA00022741"/>
    </source>
</evidence>
<evidence type="ECO:0000256" key="9">
    <source>
        <dbReference type="PIRSR" id="PIRSR001529-2"/>
    </source>
</evidence>
<dbReference type="EC" id="6.1.1.11" evidence="1 7"/>
<dbReference type="Proteomes" id="UP000034591">
    <property type="component" value="Unassembled WGS sequence"/>
</dbReference>
<evidence type="ECO:0000313" key="11">
    <source>
        <dbReference type="EMBL" id="KKQ37474.1"/>
    </source>
</evidence>
<comment type="caution">
    <text evidence="11">The sequence shown here is derived from an EMBL/GenBank/DDBJ whole genome shotgun (WGS) entry which is preliminary data.</text>
</comment>
<dbReference type="PANTHER" id="PTHR11778">
    <property type="entry name" value="SERYL-TRNA SYNTHETASE"/>
    <property type="match status" value="1"/>
</dbReference>
<dbReference type="InterPro" id="IPR042103">
    <property type="entry name" value="SerRS_1_N_sf"/>
</dbReference>
<dbReference type="InterPro" id="IPR045864">
    <property type="entry name" value="aa-tRNA-synth_II/BPL/LPL"/>
</dbReference>